<dbReference type="EMBL" id="CP017982">
    <property type="protein sequence ID" value="AYE61594.1"/>
    <property type="molecule type" value="Genomic_DNA"/>
</dbReference>
<sequence length="76" mass="9158">MNKDIQKFKKEIEYPEQQNKIPQAFFHNPKYKKLSTDARYLYMIFTLKMTKSPNNGWVDSDGNMYIIYPDKDLMDV</sequence>
<dbReference type="RefSeq" id="WP_120357421.1">
    <property type="nucleotide sequence ID" value="NZ_CP017982.1"/>
</dbReference>
<dbReference type="Pfam" id="PF06970">
    <property type="entry name" value="RepA_N"/>
    <property type="match status" value="1"/>
</dbReference>
<dbReference type="InterPro" id="IPR010724">
    <property type="entry name" value="RepA_N"/>
</dbReference>
<proteinExistence type="predicted"/>
<evidence type="ECO:0000313" key="3">
    <source>
        <dbReference type="Proteomes" id="UP000267794"/>
    </source>
</evidence>
<reference evidence="2 3" key="1">
    <citation type="submission" date="2016-10" db="EMBL/GenBank/DDBJ databases">
        <title>Complete genomic sequencing of Lactobacillus helveticus LH99 and comparative genome analysis.</title>
        <authorList>
            <person name="Li N."/>
            <person name="You C."/>
            <person name="Liu Z."/>
        </authorList>
    </citation>
    <scope>NUCLEOTIDE SEQUENCE [LARGE SCALE GENOMIC DNA]</scope>
    <source>
        <strain evidence="2 3">LH99</strain>
    </source>
</reference>
<evidence type="ECO:0000313" key="2">
    <source>
        <dbReference type="EMBL" id="AYE61594.1"/>
    </source>
</evidence>
<protein>
    <recommendedName>
        <fullName evidence="1">Replication initiator A N-terminal domain-containing protein</fullName>
    </recommendedName>
</protein>
<accession>A0A386REV6</accession>
<dbReference type="Proteomes" id="UP000267794">
    <property type="component" value="Chromosome"/>
</dbReference>
<evidence type="ECO:0000259" key="1">
    <source>
        <dbReference type="Pfam" id="PF06970"/>
    </source>
</evidence>
<gene>
    <name evidence="2" type="ORF">BC335_1123</name>
</gene>
<name>A0A386REV6_LACHE</name>
<dbReference type="AlphaFoldDB" id="A0A386REV6"/>
<feature type="domain" description="Replication initiator A N-terminal" evidence="1">
    <location>
        <begin position="20"/>
        <end position="75"/>
    </location>
</feature>
<organism evidence="2 3">
    <name type="scientific">Lactobacillus helveticus</name>
    <name type="common">Lactobacillus suntoryeus</name>
    <dbReference type="NCBI Taxonomy" id="1587"/>
    <lineage>
        <taxon>Bacteria</taxon>
        <taxon>Bacillati</taxon>
        <taxon>Bacillota</taxon>
        <taxon>Bacilli</taxon>
        <taxon>Lactobacillales</taxon>
        <taxon>Lactobacillaceae</taxon>
        <taxon>Lactobacillus</taxon>
    </lineage>
</organism>